<dbReference type="InterPro" id="IPR030030">
    <property type="entry name" value="Sav"/>
</dbReference>
<evidence type="ECO:0000259" key="4">
    <source>
        <dbReference type="PROSITE" id="PS50020"/>
    </source>
</evidence>
<dbReference type="Proteomes" id="UP000245119">
    <property type="component" value="Linkage Group LG4"/>
</dbReference>
<feature type="domain" description="WW" evidence="4">
    <location>
        <begin position="378"/>
        <end position="411"/>
    </location>
</feature>
<name>A0A2T7PFU8_POMCA</name>
<dbReference type="EMBL" id="PZQS01000004">
    <property type="protein sequence ID" value="PVD32297.1"/>
    <property type="molecule type" value="Genomic_DNA"/>
</dbReference>
<reference evidence="5 6" key="1">
    <citation type="submission" date="2018-04" db="EMBL/GenBank/DDBJ databases">
        <title>The genome of golden apple snail Pomacea canaliculata provides insight into stress tolerance and invasive adaptation.</title>
        <authorList>
            <person name="Liu C."/>
            <person name="Liu B."/>
            <person name="Ren Y."/>
            <person name="Zhang Y."/>
            <person name="Wang H."/>
            <person name="Li S."/>
            <person name="Jiang F."/>
            <person name="Yin L."/>
            <person name="Zhang G."/>
            <person name="Qian W."/>
            <person name="Fan W."/>
        </authorList>
    </citation>
    <scope>NUCLEOTIDE SEQUENCE [LARGE SCALE GENOMIC DNA]</scope>
    <source>
        <strain evidence="5">SZHN2017</strain>
        <tissue evidence="5">Muscle</tissue>
    </source>
</reference>
<keyword evidence="6" id="KW-1185">Reference proteome</keyword>
<dbReference type="GO" id="GO:0060090">
    <property type="term" value="F:molecular adaptor activity"/>
    <property type="evidence" value="ECO:0007669"/>
    <property type="project" value="InterPro"/>
</dbReference>
<dbReference type="GO" id="GO:0006915">
    <property type="term" value="P:apoptotic process"/>
    <property type="evidence" value="ECO:0007669"/>
    <property type="project" value="InterPro"/>
</dbReference>
<keyword evidence="1" id="KW-0597">Phosphoprotein</keyword>
<dbReference type="PROSITE" id="PS50020">
    <property type="entry name" value="WW_DOMAIN_2"/>
    <property type="match status" value="2"/>
</dbReference>
<evidence type="ECO:0000313" key="5">
    <source>
        <dbReference type="EMBL" id="PVD32297.1"/>
    </source>
</evidence>
<dbReference type="Pfam" id="PF00397">
    <property type="entry name" value="WW"/>
    <property type="match status" value="2"/>
</dbReference>
<dbReference type="GO" id="GO:0035329">
    <property type="term" value="P:hippo signaling"/>
    <property type="evidence" value="ECO:0007669"/>
    <property type="project" value="InterPro"/>
</dbReference>
<sequence>MDKRRILSKKKDSGLGNEGIAGRYVKRDTPPVLRNYHTPARPGTSFPRSGRSARTPASYTPQQQMSAAVHPPTRLAHSHVSGMFGTPAVVSTPAPERHVYQQQYQQQQQLLQQHQQQQQLQYHHPQQQQQQLHQYPHQYYQQQQQQTSLAHITQGLQSMRITSVPATRTDVTSAVHLSRTYGLVYSQPVSGGVMRSVANQAGYALGSSALPSGMPGMVQNTNTLLFHKICRDKHEIFSLQSEESQDSGQQYYRYAPKSNTASSNSSNTNPTVSASDYHSLQQLEESLQIEQYHQEIRNHYAQQAGNAGGNITHSQNLTLFNGVAGDAEANSLTTAGGYTSDELPLPPGWSVDWTMGGRKYYIDHNTQATHWSHPFEKESLPSGWERIESKEHGVYYYNHVTRTAQLHHPCSYLNIPAQLYLGYSEGHVNVPHALEYRQQRQTNVLVPANPYLNTGEKKQ</sequence>
<dbReference type="FunFam" id="2.20.70.10:FF:000035">
    <property type="entry name" value="Salvador homolog 1 (Drosophila)"/>
    <property type="match status" value="1"/>
</dbReference>
<comment type="caution">
    <text evidence="5">The sequence shown here is derived from an EMBL/GenBank/DDBJ whole genome shotgun (WGS) entry which is preliminary data.</text>
</comment>
<dbReference type="CDD" id="cd00201">
    <property type="entry name" value="WW"/>
    <property type="match status" value="2"/>
</dbReference>
<accession>A0A2T7PFU8</accession>
<feature type="compositionally biased region" description="Low complexity" evidence="3">
    <location>
        <begin position="258"/>
        <end position="275"/>
    </location>
</feature>
<keyword evidence="2" id="KW-0677">Repeat</keyword>
<dbReference type="STRING" id="400727.A0A2T7PFU8"/>
<dbReference type="PANTHER" id="PTHR47522:SF2">
    <property type="entry name" value="PROTEIN SALVADOR HOMOLOG 1"/>
    <property type="match status" value="1"/>
</dbReference>
<organism evidence="5 6">
    <name type="scientific">Pomacea canaliculata</name>
    <name type="common">Golden apple snail</name>
    <dbReference type="NCBI Taxonomy" id="400727"/>
    <lineage>
        <taxon>Eukaryota</taxon>
        <taxon>Metazoa</taxon>
        <taxon>Spiralia</taxon>
        <taxon>Lophotrochozoa</taxon>
        <taxon>Mollusca</taxon>
        <taxon>Gastropoda</taxon>
        <taxon>Caenogastropoda</taxon>
        <taxon>Architaenioglossa</taxon>
        <taxon>Ampullarioidea</taxon>
        <taxon>Ampullariidae</taxon>
        <taxon>Pomacea</taxon>
    </lineage>
</organism>
<evidence type="ECO:0000313" key="6">
    <source>
        <dbReference type="Proteomes" id="UP000245119"/>
    </source>
</evidence>
<gene>
    <name evidence="5" type="ORF">C0Q70_07730</name>
</gene>
<dbReference type="AlphaFoldDB" id="A0A2T7PFU8"/>
<dbReference type="GO" id="GO:0005829">
    <property type="term" value="C:cytosol"/>
    <property type="evidence" value="ECO:0007669"/>
    <property type="project" value="TreeGrafter"/>
</dbReference>
<protein>
    <recommendedName>
        <fullName evidence="4">WW domain-containing protein</fullName>
    </recommendedName>
</protein>
<feature type="region of interest" description="Disordered" evidence="3">
    <location>
        <begin position="256"/>
        <end position="275"/>
    </location>
</feature>
<feature type="domain" description="WW" evidence="4">
    <location>
        <begin position="343"/>
        <end position="376"/>
    </location>
</feature>
<dbReference type="GO" id="GO:0043065">
    <property type="term" value="P:positive regulation of apoptotic process"/>
    <property type="evidence" value="ECO:0007669"/>
    <property type="project" value="TreeGrafter"/>
</dbReference>
<evidence type="ECO:0000256" key="2">
    <source>
        <dbReference type="ARBA" id="ARBA00022737"/>
    </source>
</evidence>
<dbReference type="InterPro" id="IPR036020">
    <property type="entry name" value="WW_dom_sf"/>
</dbReference>
<feature type="region of interest" description="Disordered" evidence="3">
    <location>
        <begin position="1"/>
        <end position="61"/>
    </location>
</feature>
<proteinExistence type="predicted"/>
<dbReference type="GO" id="GO:0008285">
    <property type="term" value="P:negative regulation of cell population proliferation"/>
    <property type="evidence" value="ECO:0007669"/>
    <property type="project" value="TreeGrafter"/>
</dbReference>
<dbReference type="SUPFAM" id="SSF51045">
    <property type="entry name" value="WW domain"/>
    <property type="match status" value="2"/>
</dbReference>
<feature type="compositionally biased region" description="Basic and acidic residues" evidence="3">
    <location>
        <begin position="1"/>
        <end position="13"/>
    </location>
</feature>
<evidence type="ECO:0000256" key="3">
    <source>
        <dbReference type="SAM" id="MobiDB-lite"/>
    </source>
</evidence>
<dbReference type="PANTHER" id="PTHR47522">
    <property type="entry name" value="SALVADOR FAMILY WW DOMAIN-CONTAINING PROTEIN 1"/>
    <property type="match status" value="1"/>
</dbReference>
<evidence type="ECO:0000256" key="1">
    <source>
        <dbReference type="ARBA" id="ARBA00022553"/>
    </source>
</evidence>
<dbReference type="Gene3D" id="2.20.70.10">
    <property type="match status" value="2"/>
</dbReference>
<dbReference type="InterPro" id="IPR001202">
    <property type="entry name" value="WW_dom"/>
</dbReference>
<dbReference type="SMART" id="SM00456">
    <property type="entry name" value="WW"/>
    <property type="match status" value="2"/>
</dbReference>
<dbReference type="OrthoDB" id="5339429at2759"/>